<dbReference type="KEGG" id="bman:114244344"/>
<sequence length="138" mass="16634">MEYTLKDIYADCAEIKRKKPYDHVNEEIAKRIGSEYRTLPTYEKGLYEEVFKRHYSLHDNELLKCRWTQYKKHLEGRVFAPFQFPDVRDLHFYNCAIRFLPSESIHRRTKYGFKLKPGPGVDDFGQMPIPQELIIKRF</sequence>
<proteinExistence type="predicted"/>
<reference evidence="2" key="1">
    <citation type="submission" date="2025-08" db="UniProtKB">
        <authorList>
            <consortium name="RefSeq"/>
        </authorList>
    </citation>
    <scope>IDENTIFICATION</scope>
    <source>
        <tissue evidence="2">Silk gland</tissue>
    </source>
</reference>
<gene>
    <name evidence="2" type="primary">LOC114244344</name>
</gene>
<accession>A0A6J2JRJ7</accession>
<name>A0A6J2JRJ7_BOMMA</name>
<organism evidence="1 2">
    <name type="scientific">Bombyx mandarina</name>
    <name type="common">Wild silk moth</name>
    <name type="synonym">Wild silkworm</name>
    <dbReference type="NCBI Taxonomy" id="7092"/>
    <lineage>
        <taxon>Eukaryota</taxon>
        <taxon>Metazoa</taxon>
        <taxon>Ecdysozoa</taxon>
        <taxon>Arthropoda</taxon>
        <taxon>Hexapoda</taxon>
        <taxon>Insecta</taxon>
        <taxon>Pterygota</taxon>
        <taxon>Neoptera</taxon>
        <taxon>Endopterygota</taxon>
        <taxon>Lepidoptera</taxon>
        <taxon>Glossata</taxon>
        <taxon>Ditrysia</taxon>
        <taxon>Bombycoidea</taxon>
        <taxon>Bombycidae</taxon>
        <taxon>Bombycinae</taxon>
        <taxon>Bombyx</taxon>
    </lineage>
</organism>
<keyword evidence="1" id="KW-1185">Reference proteome</keyword>
<dbReference type="SUPFAM" id="SSF47095">
    <property type="entry name" value="HMG-box"/>
    <property type="match status" value="1"/>
</dbReference>
<dbReference type="RefSeq" id="XP_028031918.1">
    <property type="nucleotide sequence ID" value="XM_028176117.1"/>
</dbReference>
<dbReference type="GO" id="GO:0005634">
    <property type="term" value="C:nucleus"/>
    <property type="evidence" value="ECO:0007669"/>
    <property type="project" value="UniProtKB-ARBA"/>
</dbReference>
<dbReference type="GeneID" id="114244344"/>
<dbReference type="InterPro" id="IPR036910">
    <property type="entry name" value="HMG_box_dom_sf"/>
</dbReference>
<evidence type="ECO:0000313" key="1">
    <source>
        <dbReference type="Proteomes" id="UP000504629"/>
    </source>
</evidence>
<dbReference type="Proteomes" id="UP000504629">
    <property type="component" value="Unplaced"/>
</dbReference>
<dbReference type="AlphaFoldDB" id="A0A6J2JRJ7"/>
<protein>
    <submittedName>
        <fullName evidence="2">Uncharacterized protein LOC114244344</fullName>
    </submittedName>
</protein>
<dbReference type="OrthoDB" id="7437325at2759"/>
<evidence type="ECO:0000313" key="2">
    <source>
        <dbReference type="RefSeq" id="XP_028031918.1"/>
    </source>
</evidence>